<proteinExistence type="predicted"/>
<dbReference type="Proteomes" id="UP001234178">
    <property type="component" value="Unassembled WGS sequence"/>
</dbReference>
<gene>
    <name evidence="1" type="ORF">OUZ56_033413</name>
</gene>
<evidence type="ECO:0000313" key="2">
    <source>
        <dbReference type="Proteomes" id="UP001234178"/>
    </source>
</evidence>
<protein>
    <submittedName>
        <fullName evidence="1">Uncharacterized protein</fullName>
    </submittedName>
</protein>
<reference evidence="1 2" key="1">
    <citation type="journal article" date="2023" name="Nucleic Acids Res.">
        <title>The hologenome of Daphnia magna reveals possible DNA methylation and microbiome-mediated evolution of the host genome.</title>
        <authorList>
            <person name="Chaturvedi A."/>
            <person name="Li X."/>
            <person name="Dhandapani V."/>
            <person name="Marshall H."/>
            <person name="Kissane S."/>
            <person name="Cuenca-Cambronero M."/>
            <person name="Asole G."/>
            <person name="Calvet F."/>
            <person name="Ruiz-Romero M."/>
            <person name="Marangio P."/>
            <person name="Guigo R."/>
            <person name="Rago D."/>
            <person name="Mirbahai L."/>
            <person name="Eastwood N."/>
            <person name="Colbourne J.K."/>
            <person name="Zhou J."/>
            <person name="Mallon E."/>
            <person name="Orsini L."/>
        </authorList>
    </citation>
    <scope>NUCLEOTIDE SEQUENCE [LARGE SCALE GENOMIC DNA]</scope>
    <source>
        <strain evidence="1">LRV0_1</strain>
    </source>
</reference>
<comment type="caution">
    <text evidence="1">The sequence shown here is derived from an EMBL/GenBank/DDBJ whole genome shotgun (WGS) entry which is preliminary data.</text>
</comment>
<evidence type="ECO:0000313" key="1">
    <source>
        <dbReference type="EMBL" id="KAK4017707.1"/>
    </source>
</evidence>
<sequence length="121" mass="14318">MTESKFKISSLKRKQKETSSIRYPYELISQSHLLPSVACLKEGDLSREQQQMSLSVPRSVKLKRYILVWELSLKVNEPFKAKKSDRQKRRLGRMGYTNKRNKYELKYMPDVSIKTQTVYPD</sequence>
<organism evidence="1 2">
    <name type="scientific">Daphnia magna</name>
    <dbReference type="NCBI Taxonomy" id="35525"/>
    <lineage>
        <taxon>Eukaryota</taxon>
        <taxon>Metazoa</taxon>
        <taxon>Ecdysozoa</taxon>
        <taxon>Arthropoda</taxon>
        <taxon>Crustacea</taxon>
        <taxon>Branchiopoda</taxon>
        <taxon>Diplostraca</taxon>
        <taxon>Cladocera</taxon>
        <taxon>Anomopoda</taxon>
        <taxon>Daphniidae</taxon>
        <taxon>Daphnia</taxon>
    </lineage>
</organism>
<accession>A0ABQ9ZXT2</accession>
<keyword evidence="2" id="KW-1185">Reference proteome</keyword>
<dbReference type="EMBL" id="JAOYFB010000014">
    <property type="protein sequence ID" value="KAK4017707.1"/>
    <property type="molecule type" value="Genomic_DNA"/>
</dbReference>
<name>A0ABQ9ZXT2_9CRUS</name>